<dbReference type="Pfam" id="PF00005">
    <property type="entry name" value="ABC_tran"/>
    <property type="match status" value="2"/>
</dbReference>
<evidence type="ECO:0000256" key="5">
    <source>
        <dbReference type="ARBA" id="ARBA00022737"/>
    </source>
</evidence>
<dbReference type="Proteomes" id="UP000095751">
    <property type="component" value="Unassembled WGS sequence"/>
</dbReference>
<feature type="domain" description="ABC transporter" evidence="11">
    <location>
        <begin position="1653"/>
        <end position="1892"/>
    </location>
</feature>
<keyword evidence="6" id="KW-0547">Nucleotide-binding</keyword>
<dbReference type="PROSITE" id="PS50893">
    <property type="entry name" value="ABC_TRANSPORTER_2"/>
    <property type="match status" value="2"/>
</dbReference>
<keyword evidence="3" id="KW-0813">Transport</keyword>
<dbReference type="InterPro" id="IPR027417">
    <property type="entry name" value="P-loop_NTPase"/>
</dbReference>
<accession>A0A1E7F0G9</accession>
<dbReference type="InterPro" id="IPR003593">
    <property type="entry name" value="AAA+_ATPase"/>
</dbReference>
<keyword evidence="8 10" id="KW-1133">Transmembrane helix</keyword>
<dbReference type="Pfam" id="PF23321">
    <property type="entry name" value="R1_ABCA1"/>
    <property type="match status" value="1"/>
</dbReference>
<dbReference type="FunFam" id="3.40.50.300:FF:000298">
    <property type="entry name" value="ATP-binding cassette sub-family A member 12"/>
    <property type="match status" value="1"/>
</dbReference>
<evidence type="ECO:0000259" key="11">
    <source>
        <dbReference type="PROSITE" id="PS50893"/>
    </source>
</evidence>
<feature type="transmembrane region" description="Helical" evidence="10">
    <location>
        <begin position="551"/>
        <end position="574"/>
    </location>
</feature>
<evidence type="ECO:0000313" key="12">
    <source>
        <dbReference type="EMBL" id="OEU11586.1"/>
    </source>
</evidence>
<comment type="similarity">
    <text evidence="2">Belongs to the ABC transporter superfamily. ABCA family.</text>
</comment>
<keyword evidence="9 10" id="KW-0472">Membrane</keyword>
<keyword evidence="5" id="KW-0677">Repeat</keyword>
<feature type="transmembrane region" description="Helical" evidence="10">
    <location>
        <begin position="1424"/>
        <end position="1450"/>
    </location>
</feature>
<evidence type="ECO:0000256" key="10">
    <source>
        <dbReference type="SAM" id="Phobius"/>
    </source>
</evidence>
<evidence type="ECO:0000256" key="7">
    <source>
        <dbReference type="ARBA" id="ARBA00022840"/>
    </source>
</evidence>
<dbReference type="GO" id="GO:0016887">
    <property type="term" value="F:ATP hydrolysis activity"/>
    <property type="evidence" value="ECO:0007669"/>
    <property type="project" value="InterPro"/>
</dbReference>
<feature type="transmembrane region" description="Helical" evidence="10">
    <location>
        <begin position="1496"/>
        <end position="1519"/>
    </location>
</feature>
<dbReference type="InterPro" id="IPR056264">
    <property type="entry name" value="R2_ABCA1-4-like"/>
</dbReference>
<gene>
    <name evidence="12" type="ORF">FRACYDRAFT_263485</name>
</gene>
<feature type="transmembrane region" description="Helical" evidence="10">
    <location>
        <begin position="518"/>
        <end position="539"/>
    </location>
</feature>
<proteinExistence type="inferred from homology"/>
<dbReference type="Pfam" id="PF12698">
    <property type="entry name" value="ABC2_membrane_3"/>
    <property type="match status" value="2"/>
</dbReference>
<dbReference type="InParanoid" id="A0A1E7F0G9"/>
<feature type="domain" description="ABC transporter" evidence="11">
    <location>
        <begin position="737"/>
        <end position="970"/>
    </location>
</feature>
<dbReference type="InterPro" id="IPR017871">
    <property type="entry name" value="ABC_transporter-like_CS"/>
</dbReference>
<sequence length="2070" mass="227943">MIGSRAWRALMRRDLIYRLLIKGAVENNSYFHQKKIQQFPTNNDALKIFSFTDYVTTLQAERKCVMDDTGFGFPIPSFRRRLQQEEEEESTEISVGVLMGSCSYNNQFAGESCTEFNGEGWTVEKMEERCSTESESVFTEKEPCQISSSSELFAGWCIFAALQSDEETDPAFESLAMMITDTSDCSGSQRICETFVGGDFDPSSNCVDKISSSTTNTTTSEQDGPSAFGSGGMSITGIYNQGKNWQVPFVKCNSKFCEEDGQDALPFCEFLALGVAPSTADDTIGLQQAEAFQDYVNKRYPVLLDGTLPFNFDFIQMFESNDQVEDYVTSTEYGGDIPKLALAIIFDGKTDPIINYNYAIRVNSTGFNSPENEARPVAMTSPPTNKVFETYARADDESCPDTVGGAPELGPYSSSCTGRYAYNGLLTVQRLIHDFIIDDSGAASNGYSVSESGVQFVSFPSKSYTVNGFYATIAAFAPLLITLGLLYPVAAMVRYIVLEKELRQKELMKMMSVKESDIGWSWFVFFFAFHFVTALGTAAVSTQLFESSAALLLFIFWEFTFVAIITFCFFLASLFDKATRATLVSLLVFFVGYFLTLVVDYQSSNQGLIFMVSLHPVGAFAFGLQEIGRLEDSGIGLQVSSMVETDSPSGYTFANTLTNLLFDMVFWGVLSWYSNRVIRGDYGQSLRWYFPFTLSYWCPSSVAAPTRDDTEIEYPPDVPIEPVSTSLKEQGSKGKGIEVRNLSKVFGEKTAVDELQMNLYSGQITALLGHNGAGKTTTISMLTGMLEPTSGYATIAGKDIRSDMDGIRQGIGICLQHDCLFPELTVREHVAFFARIKGMYAKMSRDEAEQKIDASIEDVALSEKRNTLSKNLSGGMKRKLSVAIAFCGDSETVLLDEPTSGMDPFSRRFTWDVIRKYRQNRCIILTTHFMDEADILGDRIAIMAEGRLRCIGSSLFLKKHYGVGYQLTIEKKPFSTIKSIADVAEEKKDGVEDEDEEDKVTASIDKRIENIVVGAVEDATSLTNVGTEMSFQLPLRASSKFSPIFDQLEELVTNNEIVTYGVGITTLDEVFLLVARGVTPDDKLTSTFVTTPRDLDAIVMNLDDYNGEVPSGQNNPIAFNSGTKFSCDTGRCIYDIPVVASDSTNELYYFCGTQSYIGNGTVCSLTPYEDTISQLTQAGAQPNGVSVMDVNESSRIISETAYDYAASQYGGIFYQHDSTSTILDNQNSSTIYDLYAVGSPLDGIDMETIGPLLEGFGVDISNMNITEIINGMGLELDFLKDLLPAPDNVVGMNYSEAAISRCLQQDGNYTTEADCLAYDGIGYVIQYNYTAIHAGPLYQMLADEAIVREAIGDSGFKIQTVIHPLPITEIENNFSESEDSFTAWFLIILSFPFISGAFATFVVEERQSKAKHLQTVAGVKPLAYWLSTWLWDIANYSIPCLIVIILMFAFDVSNFTSTEDGVLGAVIALLVLFGPASASFSYCFSFMFSSPSICNLIIIISGFLIGFGGTIACFILRLLGADPTDPKENLVLAATIVEWVLRIFPAFNLSRGLYSAINLQTISFVEGETVNAWSPAACLWEVIFLACQSVVYLLLAMKIDEWSNNPRAVMIWRKIFCCDFGSRSRDENETQTDDDVAAEEQRVLTGEANDDLIVLSQLGKTYSNGKVAVDSLSLGIPPGQCFGLLGINGAGKTTTMGMLTAEFPPSSGDATLAGYSVANEPEKTRRRVGYCPQFDAHFTNLTGREHVELYASIKGIPLSVLKEASASKLAQVGLCEADCDRLAAGYSGGMKRRLSLAIATIGNPQIVFLDECSTGVDPVARREIWEMVSNMVSDSNVPPEERTSVILTTHSMEECEALCPRIGIMAAGNLRCVGSAQQLKSKFGQGYQVEMKIKNVETSDKDYLEILTGLAKIADVSEEVAIEKGGEIFLDLEKTKQALNQITSDGYLPNMLDENDPNGPGFMVLKEAKSPAGIDLDEIAEFACTEIRMRLLYDFMNTTYPDNILRERQDTKTRYEVSSKGVRIGEIFAAIEDNKARLMVYEYGVSQTSLEQVFNMHAAEAEKSKQGTTD</sequence>
<evidence type="ECO:0000256" key="9">
    <source>
        <dbReference type="ARBA" id="ARBA00023136"/>
    </source>
</evidence>
<organism evidence="12 13">
    <name type="scientific">Fragilariopsis cylindrus CCMP1102</name>
    <dbReference type="NCBI Taxonomy" id="635003"/>
    <lineage>
        <taxon>Eukaryota</taxon>
        <taxon>Sar</taxon>
        <taxon>Stramenopiles</taxon>
        <taxon>Ochrophyta</taxon>
        <taxon>Bacillariophyta</taxon>
        <taxon>Bacillariophyceae</taxon>
        <taxon>Bacillariophycidae</taxon>
        <taxon>Bacillariales</taxon>
        <taxon>Bacillariaceae</taxon>
        <taxon>Fragilariopsis</taxon>
    </lineage>
</organism>
<dbReference type="EMBL" id="KV784367">
    <property type="protein sequence ID" value="OEU11586.1"/>
    <property type="molecule type" value="Genomic_DNA"/>
</dbReference>
<feature type="transmembrane region" description="Helical" evidence="10">
    <location>
        <begin position="1381"/>
        <end position="1403"/>
    </location>
</feature>
<dbReference type="SUPFAM" id="SSF52540">
    <property type="entry name" value="P-loop containing nucleoside triphosphate hydrolases"/>
    <property type="match status" value="2"/>
</dbReference>
<dbReference type="InterPro" id="IPR026082">
    <property type="entry name" value="ABCA"/>
</dbReference>
<keyword evidence="13" id="KW-1185">Reference proteome</keyword>
<feature type="transmembrane region" description="Helical" evidence="10">
    <location>
        <begin position="469"/>
        <end position="497"/>
    </location>
</feature>
<feature type="transmembrane region" description="Helical" evidence="10">
    <location>
        <begin position="1462"/>
        <end position="1484"/>
    </location>
</feature>
<dbReference type="CDD" id="cd03263">
    <property type="entry name" value="ABC_subfamily_A"/>
    <property type="match status" value="2"/>
</dbReference>
<keyword evidence="7" id="KW-0067">ATP-binding</keyword>
<evidence type="ECO:0000256" key="6">
    <source>
        <dbReference type="ARBA" id="ARBA00022741"/>
    </source>
</evidence>
<evidence type="ECO:0000256" key="1">
    <source>
        <dbReference type="ARBA" id="ARBA00004141"/>
    </source>
</evidence>
<evidence type="ECO:0000256" key="2">
    <source>
        <dbReference type="ARBA" id="ARBA00008869"/>
    </source>
</evidence>
<evidence type="ECO:0000313" key="13">
    <source>
        <dbReference type="Proteomes" id="UP000095751"/>
    </source>
</evidence>
<dbReference type="InterPro" id="IPR013525">
    <property type="entry name" value="ABC2_TM"/>
</dbReference>
<evidence type="ECO:0000256" key="4">
    <source>
        <dbReference type="ARBA" id="ARBA00022692"/>
    </source>
</evidence>
<dbReference type="GO" id="GO:0016020">
    <property type="term" value="C:membrane"/>
    <property type="evidence" value="ECO:0007669"/>
    <property type="project" value="UniProtKB-SubCell"/>
</dbReference>
<evidence type="ECO:0000256" key="3">
    <source>
        <dbReference type="ARBA" id="ARBA00022448"/>
    </source>
</evidence>
<dbReference type="OrthoDB" id="196083at2759"/>
<dbReference type="GO" id="GO:0005524">
    <property type="term" value="F:ATP binding"/>
    <property type="evidence" value="ECO:0007669"/>
    <property type="project" value="UniProtKB-KW"/>
</dbReference>
<dbReference type="GO" id="GO:0005319">
    <property type="term" value="F:lipid transporter activity"/>
    <property type="evidence" value="ECO:0007669"/>
    <property type="project" value="TreeGrafter"/>
</dbReference>
<dbReference type="FunFam" id="3.40.50.300:FF:000335">
    <property type="entry name" value="ATP binding cassette subfamily A member 5"/>
    <property type="match status" value="1"/>
</dbReference>
<reference evidence="12 13" key="1">
    <citation type="submission" date="2016-09" db="EMBL/GenBank/DDBJ databases">
        <title>Extensive genetic diversity and differential bi-allelic expression allows diatom success in the polar Southern Ocean.</title>
        <authorList>
            <consortium name="DOE Joint Genome Institute"/>
            <person name="Mock T."/>
            <person name="Otillar R.P."/>
            <person name="Strauss J."/>
            <person name="Dupont C."/>
            <person name="Frickenhaus S."/>
            <person name="Maumus F."/>
            <person name="Mcmullan M."/>
            <person name="Sanges R."/>
            <person name="Schmutz J."/>
            <person name="Toseland A."/>
            <person name="Valas R."/>
            <person name="Veluchamy A."/>
            <person name="Ward B.J."/>
            <person name="Allen A."/>
            <person name="Barry K."/>
            <person name="Falciatore A."/>
            <person name="Ferrante M."/>
            <person name="Fortunato A.E."/>
            <person name="Gloeckner G."/>
            <person name="Gruber A."/>
            <person name="Hipkin R."/>
            <person name="Janech M."/>
            <person name="Kroth P."/>
            <person name="Leese F."/>
            <person name="Lindquist E."/>
            <person name="Lyon B.R."/>
            <person name="Martin J."/>
            <person name="Mayer C."/>
            <person name="Parker M."/>
            <person name="Quesneville H."/>
            <person name="Raymond J."/>
            <person name="Uhlig C."/>
            <person name="Valentin K.U."/>
            <person name="Worden A.Z."/>
            <person name="Armbrust E.V."/>
            <person name="Bowler C."/>
            <person name="Green B."/>
            <person name="Moulton V."/>
            <person name="Van Oosterhout C."/>
            <person name="Grigoriev I."/>
        </authorList>
    </citation>
    <scope>NUCLEOTIDE SEQUENCE [LARGE SCALE GENOMIC DNA]</scope>
    <source>
        <strain evidence="12 13">CCMP1102</strain>
    </source>
</reference>
<dbReference type="SMART" id="SM00382">
    <property type="entry name" value="AAA"/>
    <property type="match status" value="2"/>
</dbReference>
<feature type="transmembrane region" description="Helical" evidence="10">
    <location>
        <begin position="581"/>
        <end position="599"/>
    </location>
</feature>
<keyword evidence="4 10" id="KW-0812">Transmembrane</keyword>
<dbReference type="PANTHER" id="PTHR19229">
    <property type="entry name" value="ATP-BINDING CASSETTE TRANSPORTER SUBFAMILY A ABCA"/>
    <property type="match status" value="1"/>
</dbReference>
<dbReference type="InterPro" id="IPR003439">
    <property type="entry name" value="ABC_transporter-like_ATP-bd"/>
</dbReference>
<evidence type="ECO:0000256" key="8">
    <source>
        <dbReference type="ARBA" id="ARBA00022989"/>
    </source>
</evidence>
<name>A0A1E7F0G9_9STRA</name>
<comment type="subcellular location">
    <subcellularLocation>
        <location evidence="1">Membrane</location>
        <topology evidence="1">Multi-pass membrane protein</topology>
    </subcellularLocation>
</comment>
<dbReference type="PANTHER" id="PTHR19229:SF36">
    <property type="entry name" value="ATP-BINDING CASSETTE SUB-FAMILY A MEMBER 2"/>
    <property type="match status" value="1"/>
</dbReference>
<dbReference type="PROSITE" id="PS00211">
    <property type="entry name" value="ABC_TRANSPORTER_1"/>
    <property type="match status" value="2"/>
</dbReference>
<dbReference type="GO" id="GO:0140359">
    <property type="term" value="F:ABC-type transporter activity"/>
    <property type="evidence" value="ECO:0007669"/>
    <property type="project" value="InterPro"/>
</dbReference>
<protein>
    <submittedName>
        <fullName evidence="12">Putative ABC transporter</fullName>
    </submittedName>
</protein>
<dbReference type="Gene3D" id="3.40.50.300">
    <property type="entry name" value="P-loop containing nucleotide triphosphate hydrolases"/>
    <property type="match status" value="2"/>
</dbReference>
<dbReference type="KEGG" id="fcy:FRACYDRAFT_263485"/>